<dbReference type="GeneID" id="20212455"/>
<dbReference type="RefSeq" id="XP_009023426.1">
    <property type="nucleotide sequence ID" value="XM_009025178.1"/>
</dbReference>
<dbReference type="KEGG" id="hro:HELRODRAFT_192941"/>
<feature type="region of interest" description="Disordered" evidence="1">
    <location>
        <begin position="60"/>
        <end position="85"/>
    </location>
</feature>
<evidence type="ECO:0000313" key="3">
    <source>
        <dbReference type="EnsemblMetazoa" id="HelroP192941"/>
    </source>
</evidence>
<dbReference type="HOGENOM" id="CLU_641388_0_0_1"/>
<keyword evidence="4" id="KW-1185">Reference proteome</keyword>
<dbReference type="AlphaFoldDB" id="T1FUF9"/>
<reference evidence="3" key="3">
    <citation type="submission" date="2015-06" db="UniProtKB">
        <authorList>
            <consortium name="EnsemblMetazoa"/>
        </authorList>
    </citation>
    <scope>IDENTIFICATION</scope>
</reference>
<proteinExistence type="predicted"/>
<evidence type="ECO:0000256" key="1">
    <source>
        <dbReference type="SAM" id="MobiDB-lite"/>
    </source>
</evidence>
<dbReference type="InterPro" id="IPR035899">
    <property type="entry name" value="DBL_dom_sf"/>
</dbReference>
<feature type="region of interest" description="Disordered" evidence="1">
    <location>
        <begin position="376"/>
        <end position="400"/>
    </location>
</feature>
<dbReference type="EMBL" id="AMQM01005886">
    <property type="status" value="NOT_ANNOTATED_CDS"/>
    <property type="molecule type" value="Genomic_DNA"/>
</dbReference>
<evidence type="ECO:0000313" key="4">
    <source>
        <dbReference type="Proteomes" id="UP000015101"/>
    </source>
</evidence>
<reference evidence="2 4" key="2">
    <citation type="journal article" date="2013" name="Nature">
        <title>Insights into bilaterian evolution from three spiralian genomes.</title>
        <authorList>
            <person name="Simakov O."/>
            <person name="Marletaz F."/>
            <person name="Cho S.J."/>
            <person name="Edsinger-Gonzales E."/>
            <person name="Havlak P."/>
            <person name="Hellsten U."/>
            <person name="Kuo D.H."/>
            <person name="Larsson T."/>
            <person name="Lv J."/>
            <person name="Arendt D."/>
            <person name="Savage R."/>
            <person name="Osoegawa K."/>
            <person name="de Jong P."/>
            <person name="Grimwood J."/>
            <person name="Chapman J.A."/>
            <person name="Shapiro H."/>
            <person name="Aerts A."/>
            <person name="Otillar R.P."/>
            <person name="Terry A.Y."/>
            <person name="Boore J.L."/>
            <person name="Grigoriev I.V."/>
            <person name="Lindberg D.R."/>
            <person name="Seaver E.C."/>
            <person name="Weisblat D.A."/>
            <person name="Putnam N.H."/>
            <person name="Rokhsar D.S."/>
        </authorList>
    </citation>
    <scope>NUCLEOTIDE SEQUENCE</scope>
</reference>
<evidence type="ECO:0008006" key="5">
    <source>
        <dbReference type="Google" id="ProtNLM"/>
    </source>
</evidence>
<dbReference type="EnsemblMetazoa" id="HelroT192941">
    <property type="protein sequence ID" value="HelroP192941"/>
    <property type="gene ID" value="HelroG192941"/>
</dbReference>
<dbReference type="Proteomes" id="UP000015101">
    <property type="component" value="Unassembled WGS sequence"/>
</dbReference>
<dbReference type="SUPFAM" id="SSF48065">
    <property type="entry name" value="DBL homology domain (DH-domain)"/>
    <property type="match status" value="1"/>
</dbReference>
<protein>
    <recommendedName>
        <fullName evidence="5">DH domain-containing protein</fullName>
    </recommendedName>
</protein>
<organism evidence="3 4">
    <name type="scientific">Helobdella robusta</name>
    <name type="common">Californian leech</name>
    <dbReference type="NCBI Taxonomy" id="6412"/>
    <lineage>
        <taxon>Eukaryota</taxon>
        <taxon>Metazoa</taxon>
        <taxon>Spiralia</taxon>
        <taxon>Lophotrochozoa</taxon>
        <taxon>Annelida</taxon>
        <taxon>Clitellata</taxon>
        <taxon>Hirudinea</taxon>
        <taxon>Rhynchobdellida</taxon>
        <taxon>Glossiphoniidae</taxon>
        <taxon>Helobdella</taxon>
    </lineage>
</organism>
<gene>
    <name evidence="3" type="primary">20212455</name>
    <name evidence="2" type="ORF">HELRODRAFT_192941</name>
</gene>
<accession>T1FUF9</accession>
<dbReference type="CTD" id="20212455"/>
<dbReference type="EMBL" id="KB097144">
    <property type="protein sequence ID" value="ESN98472.1"/>
    <property type="molecule type" value="Genomic_DNA"/>
</dbReference>
<evidence type="ECO:0000313" key="2">
    <source>
        <dbReference type="EMBL" id="ESN98472.1"/>
    </source>
</evidence>
<sequence>MAEKLEYSFLRKDECNSNNVVLNLTSAVSVVGPSSCSAKRTQSKIFFDFKKYFNSGYNNNSSSGGSGSSIRLRHRSSSCDKTKKQGKTLKHGLISSAIMTNGLLVAPLHSTGQKAFETPTLLNFIGQQAFECREAMESISKLDHIDSELLENIIEKDSYLKGIHDFIRSEKNYLMQLYQMNIEPIRKFTSASAEDRTKLFNDFVNFRKKAFDRCRMLKLSLIEWVSSSSSSSSSRISSSSSSLSPLIIARSVFNDSLPLDTSRYYDELVHNIRLHEDLLKNSVDYNELCTYIAQHQYNNNTNRHQNQSLHHQQQQQDLNYHHRHHYHELSGVLTLPFNRLVVYISVLRSILHNISTSPPSSLSLSSSLSLLSSSSSSSSLPPSSSSLPLLSSSSSSSSSSNNNNIIIIIAFTIVISDNIIVISTRDTN</sequence>
<reference evidence="4" key="1">
    <citation type="submission" date="2012-12" db="EMBL/GenBank/DDBJ databases">
        <authorList>
            <person name="Hellsten U."/>
            <person name="Grimwood J."/>
            <person name="Chapman J.A."/>
            <person name="Shapiro H."/>
            <person name="Aerts A."/>
            <person name="Otillar R.P."/>
            <person name="Terry A.Y."/>
            <person name="Boore J.L."/>
            <person name="Simakov O."/>
            <person name="Marletaz F."/>
            <person name="Cho S.-J."/>
            <person name="Edsinger-Gonzales E."/>
            <person name="Havlak P."/>
            <person name="Kuo D.-H."/>
            <person name="Larsson T."/>
            <person name="Lv J."/>
            <person name="Arendt D."/>
            <person name="Savage R."/>
            <person name="Osoegawa K."/>
            <person name="de Jong P."/>
            <person name="Lindberg D.R."/>
            <person name="Seaver E.C."/>
            <person name="Weisblat D.A."/>
            <person name="Putnam N.H."/>
            <person name="Grigoriev I.V."/>
            <person name="Rokhsar D.S."/>
        </authorList>
    </citation>
    <scope>NUCLEOTIDE SEQUENCE</scope>
</reference>
<name>T1FUF9_HELRO</name>
<dbReference type="InParanoid" id="T1FUF9"/>